<accession>S9S4V9</accession>
<keyword evidence="3" id="KW-0238">DNA-binding</keyword>
<dbReference type="EMBL" id="AQPH01000058">
    <property type="protein sequence ID" value="EPY00972.1"/>
    <property type="molecule type" value="Genomic_DNA"/>
</dbReference>
<dbReference type="InterPro" id="IPR052021">
    <property type="entry name" value="Type-I_RS_S_subunit"/>
</dbReference>
<keyword evidence="2" id="KW-0680">Restriction system</keyword>
<dbReference type="SUPFAM" id="SSF116734">
    <property type="entry name" value="DNA methylase specificity domain"/>
    <property type="match status" value="2"/>
</dbReference>
<comment type="similarity">
    <text evidence="1">Belongs to the type-I restriction system S methylase family.</text>
</comment>
<dbReference type="PANTHER" id="PTHR30408">
    <property type="entry name" value="TYPE-1 RESTRICTION ENZYME ECOKI SPECIFICITY PROTEIN"/>
    <property type="match status" value="1"/>
</dbReference>
<dbReference type="InterPro" id="IPR000055">
    <property type="entry name" value="Restrct_endonuc_typeI_TRD"/>
</dbReference>
<evidence type="ECO:0000313" key="5">
    <source>
        <dbReference type="EMBL" id="EPY00972.1"/>
    </source>
</evidence>
<reference evidence="5 6" key="1">
    <citation type="submission" date="2013-04" db="EMBL/GenBank/DDBJ databases">
        <authorList>
            <person name="Kuznetsov B."/>
            <person name="Ivanovsky R."/>
        </authorList>
    </citation>
    <scope>NUCLEOTIDE SEQUENCE [LARGE SCALE GENOMIC DNA]</scope>
    <source>
        <strain evidence="5 6">MGU-K5</strain>
    </source>
</reference>
<protein>
    <submittedName>
        <fullName evidence="5">Restriction modification system DNA specificity domain-containing protein</fullName>
    </submittedName>
</protein>
<dbReference type="GO" id="GO:0003677">
    <property type="term" value="F:DNA binding"/>
    <property type="evidence" value="ECO:0007669"/>
    <property type="project" value="UniProtKB-KW"/>
</dbReference>
<comment type="caution">
    <text evidence="5">The sequence shown here is derived from an EMBL/GenBank/DDBJ whole genome shotgun (WGS) entry which is preliminary data.</text>
</comment>
<feature type="domain" description="Type I restriction modification DNA specificity" evidence="4">
    <location>
        <begin position="112"/>
        <end position="286"/>
    </location>
</feature>
<dbReference type="Pfam" id="PF01420">
    <property type="entry name" value="Methylase_S"/>
    <property type="match status" value="1"/>
</dbReference>
<evidence type="ECO:0000256" key="3">
    <source>
        <dbReference type="ARBA" id="ARBA00023125"/>
    </source>
</evidence>
<evidence type="ECO:0000256" key="1">
    <source>
        <dbReference type="ARBA" id="ARBA00010923"/>
    </source>
</evidence>
<dbReference type="AlphaFoldDB" id="S9S4V9"/>
<dbReference type="InterPro" id="IPR044946">
    <property type="entry name" value="Restrct_endonuc_typeI_TRD_sf"/>
</dbReference>
<evidence type="ECO:0000259" key="4">
    <source>
        <dbReference type="Pfam" id="PF01420"/>
    </source>
</evidence>
<dbReference type="STRING" id="1316936.K678_13363"/>
<name>S9S4V9_MAGFU</name>
<dbReference type="Proteomes" id="UP000015350">
    <property type="component" value="Unassembled WGS sequence"/>
</dbReference>
<evidence type="ECO:0000256" key="2">
    <source>
        <dbReference type="ARBA" id="ARBA00022747"/>
    </source>
</evidence>
<dbReference type="CDD" id="cd17282">
    <property type="entry name" value="RMtype1_S_Eco16444ORF1681_TRD1-CR1_like"/>
    <property type="match status" value="1"/>
</dbReference>
<sequence length="302" mass="33821">MNYSPDPCWPIDTTYYIDQSATEHHLRWLAYALSDLDLGQLNKATGVPGLNRNDAYEKTLYVPSLDEQQRIAAILDQAEGVLRKRRETLGELDELMQAIFFEMFGDPTSNRKGWDVGKLGDVGILERGVSKHRPRNDPILLGGSYPLIQTGDIANADGYVRDFSATYSEVGLKQSRLWPAGTLCITIAANIGKTAILAFDACFPDSVVGFSPNDLVITEFVQHWMGFIQKKLEDDAPQFAQKNINLAILRDLDIPIPPRILQDQFRQAVLHVDNLKAISRAHLAKLEALFASLQHRAFRGEL</sequence>
<gene>
    <name evidence="5" type="ORF">K678_13363</name>
</gene>
<dbReference type="GO" id="GO:0009307">
    <property type="term" value="P:DNA restriction-modification system"/>
    <property type="evidence" value="ECO:0007669"/>
    <property type="project" value="UniProtKB-KW"/>
</dbReference>
<dbReference type="PANTHER" id="PTHR30408:SF12">
    <property type="entry name" value="TYPE I RESTRICTION ENZYME MJAVIII SPECIFICITY SUBUNIT"/>
    <property type="match status" value="1"/>
</dbReference>
<organism evidence="5 6">
    <name type="scientific">Magnetospirillum fulvum MGU-K5</name>
    <dbReference type="NCBI Taxonomy" id="1316936"/>
    <lineage>
        <taxon>Bacteria</taxon>
        <taxon>Pseudomonadati</taxon>
        <taxon>Pseudomonadota</taxon>
        <taxon>Alphaproteobacteria</taxon>
        <taxon>Rhodospirillales</taxon>
        <taxon>Rhodospirillaceae</taxon>
        <taxon>Magnetospirillum</taxon>
    </lineage>
</organism>
<evidence type="ECO:0000313" key="6">
    <source>
        <dbReference type="Proteomes" id="UP000015350"/>
    </source>
</evidence>
<proteinExistence type="inferred from homology"/>
<dbReference type="Gene3D" id="3.90.220.20">
    <property type="entry name" value="DNA methylase specificity domains"/>
    <property type="match status" value="2"/>
</dbReference>
<dbReference type="eggNOG" id="COG0732">
    <property type="taxonomic scope" value="Bacteria"/>
</dbReference>